<dbReference type="Proteomes" id="UP001344447">
    <property type="component" value="Unassembled WGS sequence"/>
</dbReference>
<keyword evidence="3 9" id="KW-0812">Transmembrane</keyword>
<evidence type="ECO:0000256" key="3">
    <source>
        <dbReference type="ARBA" id="ARBA00022692"/>
    </source>
</evidence>
<accession>A0AAN7Z408</accession>
<evidence type="ECO:0000256" key="1">
    <source>
        <dbReference type="ARBA" id="ARBA00004141"/>
    </source>
</evidence>
<dbReference type="Gene3D" id="1.20.1070.10">
    <property type="entry name" value="Rhodopsin 7-helix transmembrane proteins"/>
    <property type="match status" value="1"/>
</dbReference>
<evidence type="ECO:0000256" key="5">
    <source>
        <dbReference type="ARBA" id="ARBA00022989"/>
    </source>
</evidence>
<feature type="signal peptide" evidence="10">
    <location>
        <begin position="1"/>
        <end position="23"/>
    </location>
</feature>
<feature type="transmembrane region" description="Helical" evidence="9">
    <location>
        <begin position="123"/>
        <end position="144"/>
    </location>
</feature>
<dbReference type="PANTHER" id="PTHR31787">
    <property type="entry name" value="G-PROTEIN-COUPLED RECEPTOR GPCR FAMILY PROTEIN"/>
    <property type="match status" value="1"/>
</dbReference>
<evidence type="ECO:0000313" key="11">
    <source>
        <dbReference type="EMBL" id="KAK5583715.1"/>
    </source>
</evidence>
<reference evidence="11 12" key="1">
    <citation type="submission" date="2023-11" db="EMBL/GenBank/DDBJ databases">
        <title>Dfirmibasis_genome.</title>
        <authorList>
            <person name="Edelbroek B."/>
            <person name="Kjellin J."/>
            <person name="Jerlstrom-Hultqvist J."/>
            <person name="Soderbom F."/>
        </authorList>
    </citation>
    <scope>NUCLEOTIDE SEQUENCE [LARGE SCALE GENOMIC DNA]</scope>
    <source>
        <strain evidence="11 12">TNS-C-14</strain>
    </source>
</reference>
<dbReference type="GO" id="GO:0016020">
    <property type="term" value="C:membrane"/>
    <property type="evidence" value="ECO:0007669"/>
    <property type="project" value="UniProtKB-SubCell"/>
</dbReference>
<keyword evidence="4 10" id="KW-0732">Signal</keyword>
<evidence type="ECO:0000256" key="9">
    <source>
        <dbReference type="SAM" id="Phobius"/>
    </source>
</evidence>
<dbReference type="EMBL" id="JAVFKY010000001">
    <property type="protein sequence ID" value="KAK5583715.1"/>
    <property type="molecule type" value="Genomic_DNA"/>
</dbReference>
<evidence type="ECO:0000313" key="12">
    <source>
        <dbReference type="Proteomes" id="UP001344447"/>
    </source>
</evidence>
<comment type="subcellular location">
    <subcellularLocation>
        <location evidence="1">Membrane</location>
        <topology evidence="1">Multi-pass membrane protein</topology>
    </subcellularLocation>
</comment>
<dbReference type="PANTHER" id="PTHR31787:SF11">
    <property type="entry name" value="FRIZZLED_SMOOTHENED-LIKE SANS CRD PROTEIN J"/>
    <property type="match status" value="1"/>
</dbReference>
<evidence type="ECO:0000256" key="8">
    <source>
        <dbReference type="ARBA" id="ARBA00023180"/>
    </source>
</evidence>
<keyword evidence="8" id="KW-0325">Glycoprotein</keyword>
<proteinExistence type="inferred from homology"/>
<evidence type="ECO:0000256" key="2">
    <source>
        <dbReference type="ARBA" id="ARBA00008077"/>
    </source>
</evidence>
<comment type="similarity">
    <text evidence="2">Belongs to the G-protein coupled receptor Fz/Smo family.</text>
</comment>
<comment type="caution">
    <text evidence="11">The sequence shown here is derived from an EMBL/GenBank/DDBJ whole genome shotgun (WGS) entry which is preliminary data.</text>
</comment>
<gene>
    <name evidence="11" type="ORF">RB653_005313</name>
</gene>
<sequence>MKIIFFSLIIVLISFLGISFVESQIVPACPEPFLYRPTNDSVGDYDFGYQYINISQIKLPPPLSFLYNCLMPCQSLFFEKNSWDSFNKLVEQMGSVSFTCSVIIMIIYGPLMNRSFFKLDRHTMTVFCFAFSTFFIGVSDLMFASEGVDMVCPESHRYARQTDKTCATNGVLYQFGWLGSVMWFAFLSIDGFFRASGKKMNKMVFGIILGTIWAINIALSFGPMGGDQYGAYFVGQVNCWILVKNWQYGFFWAEVIISLAIGFVGICLTIFTLIRKTSDGNTFKNISPLILVFLLFCQYLYMIIFYGIINEKKDHYSNILAEQIGCIFTNALFAMKIPGVKSAGECVFNETITFSSQYAFLFFIRLLGIEIFSFYIMSKEALLLIKSSYIATMLGLGDKDAYDVELEETD</sequence>
<feature type="transmembrane region" description="Helical" evidence="9">
    <location>
        <begin position="93"/>
        <end position="111"/>
    </location>
</feature>
<evidence type="ECO:0000256" key="4">
    <source>
        <dbReference type="ARBA" id="ARBA00022729"/>
    </source>
</evidence>
<dbReference type="InterPro" id="IPR050949">
    <property type="entry name" value="GPCR_Fz/Smo-like"/>
</dbReference>
<feature type="transmembrane region" description="Helical" evidence="9">
    <location>
        <begin position="204"/>
        <end position="222"/>
    </location>
</feature>
<evidence type="ECO:0000256" key="7">
    <source>
        <dbReference type="ARBA" id="ARBA00023170"/>
    </source>
</evidence>
<dbReference type="AlphaFoldDB" id="A0AAN7Z408"/>
<protein>
    <submittedName>
        <fullName evidence="11">Uncharacterized protein</fullName>
    </submittedName>
</protein>
<feature type="chain" id="PRO_5042996274" evidence="10">
    <location>
        <begin position="24"/>
        <end position="410"/>
    </location>
</feature>
<evidence type="ECO:0000256" key="6">
    <source>
        <dbReference type="ARBA" id="ARBA00023136"/>
    </source>
</evidence>
<keyword evidence="5 9" id="KW-1133">Transmembrane helix</keyword>
<organism evidence="11 12">
    <name type="scientific">Dictyostelium firmibasis</name>
    <dbReference type="NCBI Taxonomy" id="79012"/>
    <lineage>
        <taxon>Eukaryota</taxon>
        <taxon>Amoebozoa</taxon>
        <taxon>Evosea</taxon>
        <taxon>Eumycetozoa</taxon>
        <taxon>Dictyostelia</taxon>
        <taxon>Dictyosteliales</taxon>
        <taxon>Dictyosteliaceae</taxon>
        <taxon>Dictyostelium</taxon>
    </lineage>
</organism>
<feature type="transmembrane region" description="Helical" evidence="9">
    <location>
        <begin position="358"/>
        <end position="377"/>
    </location>
</feature>
<feature type="transmembrane region" description="Helical" evidence="9">
    <location>
        <begin position="171"/>
        <end position="192"/>
    </location>
</feature>
<keyword evidence="12" id="KW-1185">Reference proteome</keyword>
<evidence type="ECO:0000256" key="10">
    <source>
        <dbReference type="SAM" id="SignalP"/>
    </source>
</evidence>
<keyword evidence="7" id="KW-0675">Receptor</keyword>
<feature type="transmembrane region" description="Helical" evidence="9">
    <location>
        <begin position="286"/>
        <end position="309"/>
    </location>
</feature>
<keyword evidence="6 9" id="KW-0472">Membrane</keyword>
<feature type="transmembrane region" description="Helical" evidence="9">
    <location>
        <begin position="250"/>
        <end position="274"/>
    </location>
</feature>
<name>A0AAN7Z408_9MYCE</name>